<dbReference type="EMBL" id="CM056819">
    <property type="protein sequence ID" value="KAJ8623836.1"/>
    <property type="molecule type" value="Genomic_DNA"/>
</dbReference>
<name>A0ACC2KRQ5_PERAE</name>
<sequence>MRAKNPVLLATLKSNNHLDSINFDYVPRFMTGLPAAHELAKFSFSSDTVIEWSSDFSYVDFFHQTDNAYFESFQLWDGIHWSRSTLDGDRQVLEFRGNYGLATLGSRGRRGFHLEWFDLRSVMKDWIFMLGVLILSGFLQKSGGCREGDVISTHSA</sequence>
<comment type="caution">
    <text evidence="1">The sequence shown here is derived from an EMBL/GenBank/DDBJ whole genome shotgun (WGS) entry which is preliminary data.</text>
</comment>
<proteinExistence type="predicted"/>
<reference evidence="1 2" key="1">
    <citation type="journal article" date="2022" name="Hortic Res">
        <title>A haplotype resolved chromosomal level avocado genome allows analysis of novel avocado genes.</title>
        <authorList>
            <person name="Nath O."/>
            <person name="Fletcher S.J."/>
            <person name="Hayward A."/>
            <person name="Shaw L.M."/>
            <person name="Masouleh A.K."/>
            <person name="Furtado A."/>
            <person name="Henry R.J."/>
            <person name="Mitter N."/>
        </authorList>
    </citation>
    <scope>NUCLEOTIDE SEQUENCE [LARGE SCALE GENOMIC DNA]</scope>
    <source>
        <strain evidence="2">cv. Hass</strain>
    </source>
</reference>
<accession>A0ACC2KRQ5</accession>
<organism evidence="1 2">
    <name type="scientific">Persea americana</name>
    <name type="common">Avocado</name>
    <dbReference type="NCBI Taxonomy" id="3435"/>
    <lineage>
        <taxon>Eukaryota</taxon>
        <taxon>Viridiplantae</taxon>
        <taxon>Streptophyta</taxon>
        <taxon>Embryophyta</taxon>
        <taxon>Tracheophyta</taxon>
        <taxon>Spermatophyta</taxon>
        <taxon>Magnoliopsida</taxon>
        <taxon>Magnoliidae</taxon>
        <taxon>Laurales</taxon>
        <taxon>Lauraceae</taxon>
        <taxon>Persea</taxon>
    </lineage>
</organism>
<dbReference type="Proteomes" id="UP001234297">
    <property type="component" value="Chromosome 11"/>
</dbReference>
<evidence type="ECO:0000313" key="1">
    <source>
        <dbReference type="EMBL" id="KAJ8623836.1"/>
    </source>
</evidence>
<evidence type="ECO:0000313" key="2">
    <source>
        <dbReference type="Proteomes" id="UP001234297"/>
    </source>
</evidence>
<gene>
    <name evidence="1" type="ORF">MRB53_032366</name>
</gene>
<keyword evidence="2" id="KW-1185">Reference proteome</keyword>
<protein>
    <submittedName>
        <fullName evidence="1">Uncharacterized protein</fullName>
    </submittedName>
</protein>